<evidence type="ECO:0000313" key="4">
    <source>
        <dbReference type="Proteomes" id="UP000318834"/>
    </source>
</evidence>
<reference evidence="3 4" key="1">
    <citation type="journal article" date="2019" name="Nat. Microbiol.">
        <title>Mediterranean grassland soil C-N compound turnover is dependent on rainfall and depth, and is mediated by genomically divergent microorganisms.</title>
        <authorList>
            <person name="Diamond S."/>
            <person name="Andeer P.F."/>
            <person name="Li Z."/>
            <person name="Crits-Christoph A."/>
            <person name="Burstein D."/>
            <person name="Anantharaman K."/>
            <person name="Lane K.R."/>
            <person name="Thomas B.C."/>
            <person name="Pan C."/>
            <person name="Northen T.R."/>
            <person name="Banfield J.F."/>
        </authorList>
    </citation>
    <scope>NUCLEOTIDE SEQUENCE [LARGE SCALE GENOMIC DNA]</scope>
    <source>
        <strain evidence="3">NP_8</strain>
    </source>
</reference>
<comment type="caution">
    <text evidence="3">The sequence shown here is derived from an EMBL/GenBank/DDBJ whole genome shotgun (WGS) entry which is preliminary data.</text>
</comment>
<proteinExistence type="predicted"/>
<feature type="region of interest" description="Disordered" evidence="1">
    <location>
        <begin position="58"/>
        <end position="92"/>
    </location>
</feature>
<sequence>MRVATSAQIAELDRRATKDHGISVAQLMDAAGRRVAQAAEIMLREEGGRRVVVMAGRGSNGGDGLVGGAEGGVCRGSRPGSGRGGGSRRFPPCRRCRAARERDCEGRPYRRRTVRHRIPRHGSRRCRRSD</sequence>
<evidence type="ECO:0000313" key="3">
    <source>
        <dbReference type="EMBL" id="TMI72829.1"/>
    </source>
</evidence>
<dbReference type="AlphaFoldDB" id="A0A537INH1"/>
<evidence type="ECO:0000259" key="2">
    <source>
        <dbReference type="PROSITE" id="PS51385"/>
    </source>
</evidence>
<feature type="domain" description="YjeF N-terminal" evidence="2">
    <location>
        <begin position="9"/>
        <end position="130"/>
    </location>
</feature>
<dbReference type="PROSITE" id="PS51385">
    <property type="entry name" value="YJEF_N"/>
    <property type="match status" value="1"/>
</dbReference>
<feature type="compositionally biased region" description="Gly residues" evidence="1">
    <location>
        <begin position="58"/>
        <end position="87"/>
    </location>
</feature>
<gene>
    <name evidence="3" type="ORF">E6H05_10635</name>
</gene>
<dbReference type="Pfam" id="PF03853">
    <property type="entry name" value="YjeF_N"/>
    <property type="match status" value="1"/>
</dbReference>
<dbReference type="Proteomes" id="UP000318834">
    <property type="component" value="Unassembled WGS sequence"/>
</dbReference>
<dbReference type="InterPro" id="IPR036652">
    <property type="entry name" value="YjeF_N_dom_sf"/>
</dbReference>
<name>A0A537INH1_9BACT</name>
<protein>
    <recommendedName>
        <fullName evidence="2">YjeF N-terminal domain-containing protein</fullName>
    </recommendedName>
</protein>
<dbReference type="InterPro" id="IPR004443">
    <property type="entry name" value="YjeF_N_dom"/>
</dbReference>
<accession>A0A537INH1</accession>
<dbReference type="Gene3D" id="3.40.50.10260">
    <property type="entry name" value="YjeF N-terminal domain"/>
    <property type="match status" value="1"/>
</dbReference>
<organism evidence="3 4">
    <name type="scientific">Candidatus Segetimicrobium genomatis</name>
    <dbReference type="NCBI Taxonomy" id="2569760"/>
    <lineage>
        <taxon>Bacteria</taxon>
        <taxon>Bacillati</taxon>
        <taxon>Candidatus Sysuimicrobiota</taxon>
        <taxon>Candidatus Sysuimicrobiia</taxon>
        <taxon>Candidatus Sysuimicrobiales</taxon>
        <taxon>Candidatus Segetimicrobiaceae</taxon>
        <taxon>Candidatus Segetimicrobium</taxon>
    </lineage>
</organism>
<feature type="region of interest" description="Disordered" evidence="1">
    <location>
        <begin position="110"/>
        <end position="130"/>
    </location>
</feature>
<evidence type="ECO:0000256" key="1">
    <source>
        <dbReference type="SAM" id="MobiDB-lite"/>
    </source>
</evidence>
<dbReference type="SUPFAM" id="SSF64153">
    <property type="entry name" value="YjeF N-terminal domain-like"/>
    <property type="match status" value="1"/>
</dbReference>
<dbReference type="EMBL" id="VBAP01000079">
    <property type="protein sequence ID" value="TMI72829.1"/>
    <property type="molecule type" value="Genomic_DNA"/>
</dbReference>